<protein>
    <submittedName>
        <fullName evidence="1">Uncharacterized protein</fullName>
    </submittedName>
</protein>
<organism evidence="1 2">
    <name type="scientific">Pseudomonas syringae pv. tagetis</name>
    <dbReference type="NCBI Taxonomy" id="129140"/>
    <lineage>
        <taxon>Bacteria</taxon>
        <taxon>Pseudomonadati</taxon>
        <taxon>Pseudomonadota</taxon>
        <taxon>Gammaproteobacteria</taxon>
        <taxon>Pseudomonadales</taxon>
        <taxon>Pseudomonadaceae</taxon>
        <taxon>Pseudomonas</taxon>
    </lineage>
</organism>
<dbReference type="EMBL" id="LJRM01000011">
    <property type="protein sequence ID" value="KPY90065.1"/>
    <property type="molecule type" value="Genomic_DNA"/>
</dbReference>
<name>A0A0Q0BD68_9PSED</name>
<gene>
    <name evidence="1" type="ORF">ALO44_05667</name>
</gene>
<dbReference type="Proteomes" id="UP000050474">
    <property type="component" value="Unassembled WGS sequence"/>
</dbReference>
<proteinExistence type="predicted"/>
<evidence type="ECO:0000313" key="1">
    <source>
        <dbReference type="EMBL" id="KPY90065.1"/>
    </source>
</evidence>
<evidence type="ECO:0000313" key="2">
    <source>
        <dbReference type="Proteomes" id="UP000050474"/>
    </source>
</evidence>
<accession>A0A0Q0BD68</accession>
<dbReference type="AlphaFoldDB" id="A0A0Q0BD68"/>
<comment type="caution">
    <text evidence="1">The sequence shown here is derived from an EMBL/GenBank/DDBJ whole genome shotgun (WGS) entry which is preliminary data.</text>
</comment>
<reference evidence="1 2" key="1">
    <citation type="submission" date="2015-09" db="EMBL/GenBank/DDBJ databases">
        <title>Genome announcement of multiple Pseudomonas syringae strains.</title>
        <authorList>
            <person name="Thakur S."/>
            <person name="Wang P.W."/>
            <person name="Gong Y."/>
            <person name="Weir B.S."/>
            <person name="Guttman D.S."/>
        </authorList>
    </citation>
    <scope>NUCLEOTIDE SEQUENCE [LARGE SCALE GENOMIC DNA]</scope>
    <source>
        <strain evidence="1 2">ICMP4091</strain>
    </source>
</reference>
<sequence>MPFLFGHDQPGNHAAIGCAVVAVMEHRDGPAPAQAVEKVEQRARPLRELETQHHLIVDALGMPADHVTDVQFGQFIVGQVQHRKTLAGQAGDQRAARVVLRMGLHADENVGFTVGVVAVVEFGDLALADGFAERLEAARLLGDGHGNDRFAAFAQLGALGNVTQAVKVDVGPGVDRHQRLAADAALFDVFLDPGHAQRARRLGDRAGVVVDILDRSANLVGADGDHFIDIMTAHLKGVMADLRHRHAIGKQTYLVQHHALTCGHCGLQAIGIVRFDTNHLDFRAQVFDVSRDTGNQTAATDRHENGVQAARLLTKDFHRHGALPGNRVGIVIGMDVNEALLIDQFQRVSQRFGE</sequence>